<dbReference type="STRING" id="33888.A6122_2083"/>
<accession>A0A160KUF1</accession>
<evidence type="ECO:0000313" key="2">
    <source>
        <dbReference type="Proteomes" id="UP000077071"/>
    </source>
</evidence>
<name>A0A160KUF1_9MICO</name>
<dbReference type="EMBL" id="CP015515">
    <property type="protein sequence ID" value="AND17207.1"/>
    <property type="molecule type" value="Genomic_DNA"/>
</dbReference>
<dbReference type="KEGG" id="rtn:A6122_2083"/>
<keyword evidence="2" id="KW-1185">Reference proteome</keyword>
<sequence>MSWPNQHRANVAALCVVLLGTLTGCSTGSASRTESLQNSQARSLECPAGTAFNSLDALDGSGSSRDADLLETRWGAVRAHLTQAAVCGGHARVVVGSSSSATSVILLDADLEPAGATENARLRGVEELVDDKLAEAQEAYEAALPGLDTGGTDMTAAYFALADYITERDSLGGEQVYSVQVETDGIQNVGVDLSDPTLNAEAAEALASSVALPQLDERVSVTFLGVGKVAGTEQPSTEYVNGLKAFWSATCDATGAGSCAVLTDFGGGTQ</sequence>
<reference evidence="1 2" key="1">
    <citation type="submission" date="2016-05" db="EMBL/GenBank/DDBJ databases">
        <title>Complete genome sequence of Rathayibacter tritici NCPPB 1953.</title>
        <authorList>
            <person name="Park J."/>
            <person name="Lee H.-H."/>
            <person name="Lee S.-W."/>
            <person name="Seo Y.-S."/>
        </authorList>
    </citation>
    <scope>NUCLEOTIDE SEQUENCE [LARGE SCALE GENOMIC DNA]</scope>
    <source>
        <strain evidence="1 2">NCPPB 1953</strain>
    </source>
</reference>
<protein>
    <submittedName>
        <fullName evidence="1">Uncharacterized protein</fullName>
    </submittedName>
</protein>
<proteinExistence type="predicted"/>
<dbReference type="PATRIC" id="fig|33888.3.peg.2313"/>
<evidence type="ECO:0000313" key="1">
    <source>
        <dbReference type="EMBL" id="AND17207.1"/>
    </source>
</evidence>
<gene>
    <name evidence="1" type="ORF">A6122_2083</name>
</gene>
<dbReference type="Proteomes" id="UP000077071">
    <property type="component" value="Chromosome"/>
</dbReference>
<dbReference type="AlphaFoldDB" id="A0A160KUF1"/>
<organism evidence="1 2">
    <name type="scientific">Rathayibacter tritici</name>
    <dbReference type="NCBI Taxonomy" id="33888"/>
    <lineage>
        <taxon>Bacteria</taxon>
        <taxon>Bacillati</taxon>
        <taxon>Actinomycetota</taxon>
        <taxon>Actinomycetes</taxon>
        <taxon>Micrococcales</taxon>
        <taxon>Microbacteriaceae</taxon>
        <taxon>Rathayibacter</taxon>
    </lineage>
</organism>